<evidence type="ECO:0000256" key="2">
    <source>
        <dbReference type="ARBA" id="ARBA00024893"/>
    </source>
</evidence>
<dbReference type="InterPro" id="IPR033133">
    <property type="entry name" value="PUM-HD"/>
</dbReference>
<dbReference type="PANTHER" id="PTHR12537">
    <property type="entry name" value="RNA BINDING PROTEIN PUMILIO-RELATED"/>
    <property type="match status" value="1"/>
</dbReference>
<evidence type="ECO:0000256" key="4">
    <source>
        <dbReference type="SAM" id="MobiDB-lite"/>
    </source>
</evidence>
<dbReference type="GO" id="GO:0003730">
    <property type="term" value="F:mRNA 3'-UTR binding"/>
    <property type="evidence" value="ECO:0007669"/>
    <property type="project" value="TreeGrafter"/>
</dbReference>
<feature type="repeat" description="Pumilio" evidence="3">
    <location>
        <begin position="835"/>
        <end position="870"/>
    </location>
</feature>
<dbReference type="PROSITE" id="PS50303">
    <property type="entry name" value="PUM_HD"/>
    <property type="match status" value="1"/>
</dbReference>
<feature type="region of interest" description="Disordered" evidence="4">
    <location>
        <begin position="1063"/>
        <end position="1168"/>
    </location>
</feature>
<accession>A0AAN6RMK2</accession>
<feature type="compositionally biased region" description="Low complexity" evidence="4">
    <location>
        <begin position="1119"/>
        <end position="1138"/>
    </location>
</feature>
<reference evidence="6 7" key="1">
    <citation type="submission" date="2021-02" db="EMBL/GenBank/DDBJ databases">
        <title>Genome assembly of Pseudopithomyces chartarum.</title>
        <authorList>
            <person name="Jauregui R."/>
            <person name="Singh J."/>
            <person name="Voisey C."/>
        </authorList>
    </citation>
    <scope>NUCLEOTIDE SEQUENCE [LARGE SCALE GENOMIC DNA]</scope>
    <source>
        <strain evidence="6 7">AGR01</strain>
    </source>
</reference>
<feature type="region of interest" description="Disordered" evidence="4">
    <location>
        <begin position="326"/>
        <end position="363"/>
    </location>
</feature>
<dbReference type="InterPro" id="IPR001313">
    <property type="entry name" value="Pumilio_RNA-bd_rpt"/>
</dbReference>
<dbReference type="InterPro" id="IPR016024">
    <property type="entry name" value="ARM-type_fold"/>
</dbReference>
<evidence type="ECO:0000313" key="6">
    <source>
        <dbReference type="EMBL" id="KAK3216711.1"/>
    </source>
</evidence>
<evidence type="ECO:0000259" key="5">
    <source>
        <dbReference type="PROSITE" id="PS50303"/>
    </source>
</evidence>
<feature type="domain" description="PUM-HD" evidence="5">
    <location>
        <begin position="741"/>
        <end position="1083"/>
    </location>
</feature>
<feature type="region of interest" description="Disordered" evidence="4">
    <location>
        <begin position="28"/>
        <end position="52"/>
    </location>
</feature>
<dbReference type="GO" id="GO:0005737">
    <property type="term" value="C:cytoplasm"/>
    <property type="evidence" value="ECO:0007669"/>
    <property type="project" value="TreeGrafter"/>
</dbReference>
<dbReference type="PROSITE" id="PS50302">
    <property type="entry name" value="PUM"/>
    <property type="match status" value="6"/>
</dbReference>
<proteinExistence type="predicted"/>
<keyword evidence="7" id="KW-1185">Reference proteome</keyword>
<dbReference type="Proteomes" id="UP001280581">
    <property type="component" value="Unassembled WGS sequence"/>
</dbReference>
<protein>
    <recommendedName>
        <fullName evidence="5">PUM-HD domain-containing protein</fullName>
    </recommendedName>
</protein>
<dbReference type="Gene3D" id="1.25.10.10">
    <property type="entry name" value="Leucine-rich Repeat Variant"/>
    <property type="match status" value="1"/>
</dbReference>
<feature type="region of interest" description="Disordered" evidence="4">
    <location>
        <begin position="597"/>
        <end position="617"/>
    </location>
</feature>
<comment type="function">
    <text evidence="2">RNA-binding nucleolar protein required for pre-rRNA processing. Involved in production of 18S rRNA and assembly of small ribosomal subunit.</text>
</comment>
<dbReference type="AlphaFoldDB" id="A0AAN6RMK2"/>
<feature type="region of interest" description="Disordered" evidence="4">
    <location>
        <begin position="480"/>
        <end position="503"/>
    </location>
</feature>
<dbReference type="InterPro" id="IPR011989">
    <property type="entry name" value="ARM-like"/>
</dbReference>
<evidence type="ECO:0000256" key="1">
    <source>
        <dbReference type="ARBA" id="ARBA00022737"/>
    </source>
</evidence>
<feature type="compositionally biased region" description="Polar residues" evidence="4">
    <location>
        <begin position="259"/>
        <end position="275"/>
    </location>
</feature>
<dbReference type="GO" id="GO:0000288">
    <property type="term" value="P:nuclear-transcribed mRNA catabolic process, deadenylation-dependent decay"/>
    <property type="evidence" value="ECO:0007669"/>
    <property type="project" value="TreeGrafter"/>
</dbReference>
<feature type="repeat" description="Pumilio" evidence="3">
    <location>
        <begin position="1015"/>
        <end position="1057"/>
    </location>
</feature>
<feature type="repeat" description="Pumilio" evidence="3">
    <location>
        <begin position="906"/>
        <end position="942"/>
    </location>
</feature>
<dbReference type="EMBL" id="WVTA01000001">
    <property type="protein sequence ID" value="KAK3216711.1"/>
    <property type="molecule type" value="Genomic_DNA"/>
</dbReference>
<evidence type="ECO:0000256" key="3">
    <source>
        <dbReference type="PROSITE-ProRule" id="PRU00317"/>
    </source>
</evidence>
<feature type="repeat" description="Pumilio" evidence="3">
    <location>
        <begin position="943"/>
        <end position="981"/>
    </location>
</feature>
<feature type="compositionally biased region" description="Polar residues" evidence="4">
    <location>
        <begin position="437"/>
        <end position="456"/>
    </location>
</feature>
<dbReference type="Pfam" id="PF00806">
    <property type="entry name" value="PUF"/>
    <property type="match status" value="8"/>
</dbReference>
<feature type="compositionally biased region" description="Polar residues" evidence="4">
    <location>
        <begin position="597"/>
        <end position="614"/>
    </location>
</feature>
<feature type="compositionally biased region" description="Polar residues" evidence="4">
    <location>
        <begin position="1154"/>
        <end position="1168"/>
    </location>
</feature>
<dbReference type="InterPro" id="IPR033712">
    <property type="entry name" value="Pumilio_RNA-bd"/>
</dbReference>
<dbReference type="CDD" id="cd07920">
    <property type="entry name" value="Pumilio"/>
    <property type="match status" value="1"/>
</dbReference>
<feature type="region of interest" description="Disordered" evidence="4">
    <location>
        <begin position="259"/>
        <end position="308"/>
    </location>
</feature>
<dbReference type="SUPFAM" id="SSF48371">
    <property type="entry name" value="ARM repeat"/>
    <property type="match status" value="1"/>
</dbReference>
<name>A0AAN6RMK2_9PLEO</name>
<gene>
    <name evidence="6" type="ORF">GRF29_1g728543</name>
</gene>
<keyword evidence="1" id="KW-0677">Repeat</keyword>
<organism evidence="6 7">
    <name type="scientific">Pseudopithomyces chartarum</name>
    <dbReference type="NCBI Taxonomy" id="1892770"/>
    <lineage>
        <taxon>Eukaryota</taxon>
        <taxon>Fungi</taxon>
        <taxon>Dikarya</taxon>
        <taxon>Ascomycota</taxon>
        <taxon>Pezizomycotina</taxon>
        <taxon>Dothideomycetes</taxon>
        <taxon>Pleosporomycetidae</taxon>
        <taxon>Pleosporales</taxon>
        <taxon>Massarineae</taxon>
        <taxon>Didymosphaeriaceae</taxon>
        <taxon>Pseudopithomyces</taxon>
    </lineage>
</organism>
<feature type="repeat" description="Pumilio" evidence="3">
    <location>
        <begin position="763"/>
        <end position="798"/>
    </location>
</feature>
<dbReference type="SMART" id="SM00025">
    <property type="entry name" value="Pumilio"/>
    <property type="match status" value="8"/>
</dbReference>
<feature type="compositionally biased region" description="Low complexity" evidence="4">
    <location>
        <begin position="326"/>
        <end position="335"/>
    </location>
</feature>
<comment type="caution">
    <text evidence="6">The sequence shown here is derived from an EMBL/GenBank/DDBJ whole genome shotgun (WGS) entry which is preliminary data.</text>
</comment>
<sequence length="1168" mass="128960">MEDVGWLQDYEANPALATGLFSLRCPLTPRPPSLPPPAPSATTTPAARQLHRSHCACRPPAPTARACPSLRFHSAIPNSPSPLHPVLLERTDAAPSLLRTELAQRLEEPADLAPPIQGATYIHRALHRAVALDSLRARPAPLCTIAITNPTHRAFLLPTPPQVSRLQHPRLLGAADLTHPTRHSHPPSDALCAASFSASGPHTMAGMANNVGAPSYAFGEQHLNRHGQTRARDLNGGISINGGDSERAVHTTLGWPESIWNNGGNAGTGLSSGLRDSSRPRENSTFNSSVVDPIEGKTGSGSLVASSESDVWHHGRSVWGDSTNSISRVRSGVSPPRRRSAVHPEITHQYADKPSTLFPASRPSVVGQALTTKTTKPLLDPTSMNFTSARRVDPLNTNGFTSFGFNQPDVSLRSDGPLGSWHDAASVHSPTDDRRSIANSEYLGQSSATPSRSGSLPPSRHGNEPFQFSQTIDTFARFTQPGQRQTSSFSVANNRSFQDRSGSIQSESLNLGHLGMDHDTVPGTMSHRPSMSINGYTPALTHALNDTPATRDTYDSHAYERSNGYGQAGTYTPESFSNGHSHAHAGSSNTMFRPVQFDTQSAPNGSGVHQSPLHSHSHTPPVFDHLYPSRSEHPVSLNINNIAIVNQRLAGLKMQQQDHRRHHIYQNQPMQQQQHLQHMLAANQLQANQLRGQYPYNQIPVHSTMTISNNMHPIPSPLQGVLPIEAPRAPRDHNNSSDLTAMSVTLYNFKNQNKMNKKYELKDIYGNVVEFSGDQHGSRFIQTKIETANSDEKEKVFREIQENCLQLMQDVFGNYVIQKFFEYGDQTQKKFLVSRMMGNILHLSNGMYACRVVQKALEYVLVEHQAAMVKELEKDVLRCIKDCNGNHVIQKVIDKVPLEYIRKIIDVFRGQVGALSMNTYGCRVVQRLLEKVPEPDRRFILTELHDEGPKLITDQYGNYVYQHIIEHGTPDDRAKAIALVKAGLMNFSRHKFASNVVEKCLKFGTNQERRDILLKLMETNERGDSNLQCLIKDAYGNYVIQKCLETLNRRDYHEFREALKPEMEKAKRSITGKQISSVEKKMHRSDFDDDIDSISPTQHMIHPSDVTTGAVDAPPTPPLTSEAQSPQSSSLPSANASTVDEPVHTSLSHKGFTDSLNGVTIANTEHNS</sequence>
<feature type="region of interest" description="Disordered" evidence="4">
    <location>
        <begin position="414"/>
        <end position="466"/>
    </location>
</feature>
<evidence type="ECO:0000313" key="7">
    <source>
        <dbReference type="Proteomes" id="UP001280581"/>
    </source>
</evidence>
<feature type="compositionally biased region" description="Pro residues" evidence="4">
    <location>
        <begin position="28"/>
        <end position="39"/>
    </location>
</feature>
<feature type="repeat" description="Pumilio" evidence="3">
    <location>
        <begin position="799"/>
        <end position="834"/>
    </location>
</feature>
<dbReference type="PANTHER" id="PTHR12537:SF12">
    <property type="entry name" value="MATERNAL PROTEIN PUMILIO"/>
    <property type="match status" value="1"/>
</dbReference>